<feature type="domain" description="Histidine kinase/HSP90-like ATPase" evidence="2">
    <location>
        <begin position="17"/>
        <end position="129"/>
    </location>
</feature>
<reference evidence="4" key="1">
    <citation type="journal article" date="2019" name="Int. J. Syst. Evol. Microbiol.">
        <title>The Global Catalogue of Microorganisms (GCM) 10K type strain sequencing project: providing services to taxonomists for standard genome sequencing and annotation.</title>
        <authorList>
            <consortium name="The Broad Institute Genomics Platform"/>
            <consortium name="The Broad Institute Genome Sequencing Center for Infectious Disease"/>
            <person name="Wu L."/>
            <person name="Ma J."/>
        </authorList>
    </citation>
    <scope>NUCLEOTIDE SEQUENCE [LARGE SCALE GENOMIC DNA]</scope>
    <source>
        <strain evidence="4">CCUG 62974</strain>
    </source>
</reference>
<keyword evidence="1" id="KW-0723">Serine/threonine-protein kinase</keyword>
<proteinExistence type="predicted"/>
<keyword evidence="3" id="KW-0547">Nucleotide-binding</keyword>
<dbReference type="SUPFAM" id="SSF55874">
    <property type="entry name" value="ATPase domain of HSP90 chaperone/DNA topoisomerase II/histidine kinase"/>
    <property type="match status" value="1"/>
</dbReference>
<dbReference type="EMBL" id="JBHTHX010000220">
    <property type="protein sequence ID" value="MFD0884747.1"/>
    <property type="molecule type" value="Genomic_DNA"/>
</dbReference>
<dbReference type="InterPro" id="IPR050267">
    <property type="entry name" value="Anti-sigma-factor_SerPK"/>
</dbReference>
<dbReference type="Proteomes" id="UP001597024">
    <property type="component" value="Unassembled WGS sequence"/>
</dbReference>
<sequence length="143" mass="15049">MSGIKLGAIILPGLERSAGIARQYVTALLARAGYTAVHMQDVVLLVSEVVTNAVVHTASSDPGGKVTIKVALDGNRVYVEVTDDGSNEVPMPRAPDDLGTGGRGLWLVEALSDSWGARMEQGSTSVWMYVSLVKDGEGGCSFR</sequence>
<comment type="caution">
    <text evidence="3">The sequence shown here is derived from an EMBL/GenBank/DDBJ whole genome shotgun (WGS) entry which is preliminary data.</text>
</comment>
<keyword evidence="1" id="KW-0418">Kinase</keyword>
<dbReference type="Pfam" id="PF13581">
    <property type="entry name" value="HATPase_c_2"/>
    <property type="match status" value="1"/>
</dbReference>
<keyword evidence="3" id="KW-0067">ATP-binding</keyword>
<evidence type="ECO:0000259" key="2">
    <source>
        <dbReference type="Pfam" id="PF13581"/>
    </source>
</evidence>
<dbReference type="CDD" id="cd16936">
    <property type="entry name" value="HATPase_RsbW-like"/>
    <property type="match status" value="1"/>
</dbReference>
<dbReference type="Gene3D" id="3.30.565.10">
    <property type="entry name" value="Histidine kinase-like ATPase, C-terminal domain"/>
    <property type="match status" value="1"/>
</dbReference>
<organism evidence="3 4">
    <name type="scientific">Streptosporangium algeriense</name>
    <dbReference type="NCBI Taxonomy" id="1682748"/>
    <lineage>
        <taxon>Bacteria</taxon>
        <taxon>Bacillati</taxon>
        <taxon>Actinomycetota</taxon>
        <taxon>Actinomycetes</taxon>
        <taxon>Streptosporangiales</taxon>
        <taxon>Streptosporangiaceae</taxon>
        <taxon>Streptosporangium</taxon>
    </lineage>
</organism>
<evidence type="ECO:0000256" key="1">
    <source>
        <dbReference type="ARBA" id="ARBA00022527"/>
    </source>
</evidence>
<accession>A0ABW3DNZ4</accession>
<dbReference type="GO" id="GO:0005524">
    <property type="term" value="F:ATP binding"/>
    <property type="evidence" value="ECO:0007669"/>
    <property type="project" value="UniProtKB-KW"/>
</dbReference>
<evidence type="ECO:0000313" key="4">
    <source>
        <dbReference type="Proteomes" id="UP001597024"/>
    </source>
</evidence>
<name>A0ABW3DNZ4_9ACTN</name>
<dbReference type="PANTHER" id="PTHR35526">
    <property type="entry name" value="ANTI-SIGMA-F FACTOR RSBW-RELATED"/>
    <property type="match status" value="1"/>
</dbReference>
<dbReference type="PANTHER" id="PTHR35526:SF3">
    <property type="entry name" value="ANTI-SIGMA-F FACTOR RSBW"/>
    <property type="match status" value="1"/>
</dbReference>
<dbReference type="InterPro" id="IPR003594">
    <property type="entry name" value="HATPase_dom"/>
</dbReference>
<protein>
    <submittedName>
        <fullName evidence="3">ATP-binding protein</fullName>
    </submittedName>
</protein>
<evidence type="ECO:0000313" key="3">
    <source>
        <dbReference type="EMBL" id="MFD0884747.1"/>
    </source>
</evidence>
<gene>
    <name evidence="3" type="ORF">ACFQ08_09330</name>
</gene>
<keyword evidence="1" id="KW-0808">Transferase</keyword>
<dbReference type="InterPro" id="IPR036890">
    <property type="entry name" value="HATPase_C_sf"/>
</dbReference>
<keyword evidence="4" id="KW-1185">Reference proteome</keyword>